<reference evidence="8 9" key="1">
    <citation type="journal article" date="2019" name="Nat. Med.">
        <title>Preventing dysbiosis of the neonatal mouse intestinal microbiome protects against late-onset sepsis.</title>
        <authorList>
            <person name="Singer J.R."/>
            <person name="Blosser E.G."/>
            <person name="Zindl C.L."/>
            <person name="Silberger D.J."/>
            <person name="Conlan S."/>
            <person name="Laufer V.A."/>
            <person name="DiToro D."/>
            <person name="Deming C."/>
            <person name="Kumar R."/>
            <person name="Morrow C.D."/>
            <person name="Segre J.A."/>
            <person name="Gray M.J."/>
            <person name="Randolph D.A."/>
            <person name="Weaver C.T."/>
        </authorList>
    </citation>
    <scope>NUCLEOTIDE SEQUENCE [LARGE SCALE GENOMIC DNA]</scope>
    <source>
        <strain evidence="8 9">V10</strain>
    </source>
</reference>
<keyword evidence="4" id="KW-0812">Transmembrane</keyword>
<feature type="transmembrane region" description="Helical" evidence="4">
    <location>
        <begin position="1830"/>
        <end position="1849"/>
    </location>
</feature>
<feature type="region of interest" description="Disordered" evidence="3">
    <location>
        <begin position="1749"/>
        <end position="1826"/>
    </location>
</feature>
<sequence>MSRNNLRKTALLDKKNHYKMYKSKKGWIVSGLTTATMMGMLFATTYTANADSVQPAEIPSTDISNITEKKGSTENNDGYSVSVDHSALDEAVNNAKNAGVDITQGQTTSKTVSAKDVNGAVSSIGSDYAKQTSTIEQATSEQITKNNAYDNDVKDSEQTNVSNQDRIDKTAEELRNSGGSATYDSSKDTTTKATINNYQDKKNEVTNATNDTVRQLEEATAQKKAENKVAGALNNTGELDKAVENAKQVLGENNVHKEDSIDRGNVNKDNADELSNTIQNDYSAQVNQINDTINNFKGDLKKYQNDVENYKNALSSQGIHVVNNLRLAFEGSADASYEILQQPVIIDDKQYLGTIVPSDRGTINAYYNGTVNGEFLRVTFTNLNNSYYKGTKISKIVGTYSNLIADPAHMMSNARYDALSNNSWPSDRRGFTTISIYKNIYLGEWIANAKSVDAIFKYYDENGNEINLDDNAYLFVGSLNHYPWQGGYIEKQQLLTEGSVQIPEGSQVSNHDGNIVYANNAIDANDEWEKNNPILGTALFNVKGNSIGVRYIIDNNSNVGSGSWFYSRTSLNDIDMPIMPNTPQVNYHYNAVAPSPENDTNISYGYNKLTVERPANEQAEYQYKELNVLHDDGNKSDWNVVDNKDNNIENKTVAAGDIFTYTVSPGDLKASTGDTKATREKIESYTIVDTLPKGVELIKWNVLNGNDEGDITSSWNYIFNEKENQIILTAKHNLIDSINADLTADYKSPKLNLTVKAKDSGVKIENTALTYINGIESKTNTVVNKITKSEPNKKVTVSGNDADNTNTITNDVQDYNVTIDYTDFTDVALSDAIINNEFSFTDKMTISNGVATLNEDSLDLTTEDKAVIDPSLYTKEVSKTDTGYIIKFVWNDSRKALQTIAGKKLNLRYRLSVNDGVSGQVVNEISQNNFGVIYEGNVTHINVVDINPTKDVVDFIGSTNSLNGQTVPMGSTIYYKVVSSELPSNRSTVVNEWKISDPLDSKVKFNGEKEILAGADFYNADGTKIISKGDFITKYFNINMQIEDGKTIVTATPNEEFLKLTSLPKNREIAQKYELYIGATITTAGWSYNTADEVLNGDPDKTNTVKTFTFDPVVPKPVKDVALGETTTISPESIDGSLVAPGDTLTYVLKGQTLKPYHEKIESLSISDIFDKGVTYEGFKAYLNTADGQQIDVTDLLSEQKDGNTLKWVAKAELLKMLHSDEYNTKNTVTPTVYAKVKVNKDLAEKIDNTYYVSINNKQGNSNIVTNTSTKPDPVKKDFDTDGNDIDGKKVLPESTNRYTLLWNLSQYRGIKASANAIQKGFYFVDDVNDQAFSDIDLSKVTFKTADSQDVSGIKVTRYSSISDVPKEIQNMLKANDITVDGSFIVYSAEDPQKFFERYVQTGTDINLSFDATLNSDFDGEYTNKAYEVDFGQAYQTNEVTNKVIKSTPTKQSVNGEGQNINDKNVARGDKLQYKIEWDLSDFKDFNVTKDQLAKGLSIFDDYDENKLKITNADKQAFVVRDAQSNVVPTDLYTLTWDDQKGAWTLEAKDPLGLLETYGGQKLTISFFSTVSTDASGDIYNTAIQNNFGKNIETNQVVNHIPKMDPKKDINMSLDDNKSLDGSDIALGTVFNYVLESSTRPANYGGITEEWSYTDILDIGHDEYTGQFIVKAKFDFKLADGTVVKAGDDITKYFTATYDANTGEFKITATAEYLDSINLDVNKETEQGWIAYVQVRRIASGDVENTAVESYNNETVKTNTVTTHTPEPEKPVEPETPAEPETPVEPEKPAEPETPQPAVISPQSAKVVDSKSGTPKESELPQMGDSEDPVLAYLGIALGAIGTLTYAGTRKKRYN</sequence>
<dbReference type="Pfam" id="PF17998">
    <property type="entry name" value="AgI_II_C2"/>
    <property type="match status" value="5"/>
</dbReference>
<feature type="coiled-coil region" evidence="2">
    <location>
        <begin position="286"/>
        <end position="313"/>
    </location>
</feature>
<feature type="region of interest" description="Disordered" evidence="3">
    <location>
        <begin position="139"/>
        <end position="164"/>
    </location>
</feature>
<dbReference type="Gene3D" id="2.60.40.740">
    <property type="match status" value="7"/>
</dbReference>
<dbReference type="NCBIfam" id="TIGR04228">
    <property type="entry name" value="isopep_sspB_C2"/>
    <property type="match status" value="2"/>
</dbReference>
<dbReference type="NCBIfam" id="TIGR03715">
    <property type="entry name" value="KxYKxGKxW"/>
    <property type="match status" value="1"/>
</dbReference>
<evidence type="ECO:0000259" key="5">
    <source>
        <dbReference type="Pfam" id="PF16364"/>
    </source>
</evidence>
<evidence type="ECO:0000313" key="8">
    <source>
        <dbReference type="EMBL" id="QIA91179.1"/>
    </source>
</evidence>
<feature type="compositionally biased region" description="Basic and acidic residues" evidence="3">
    <location>
        <begin position="1273"/>
        <end position="1282"/>
    </location>
</feature>
<keyword evidence="4" id="KW-1133">Transmembrane helix</keyword>
<keyword evidence="8" id="KW-0614">Plasmid</keyword>
<dbReference type="InterPro" id="IPR041324">
    <property type="entry name" value="AgI/II_N"/>
</dbReference>
<dbReference type="InterPro" id="IPR036234">
    <property type="entry name" value="SA_I/II_PAC_V_sf"/>
</dbReference>
<dbReference type="InterPro" id="IPR022263">
    <property type="entry name" value="KxYKxGKxW"/>
</dbReference>
<gene>
    <name evidence="8" type="ORF">FEE40_12820</name>
</gene>
<evidence type="ECO:0000256" key="3">
    <source>
        <dbReference type="SAM" id="MobiDB-lite"/>
    </source>
</evidence>
<dbReference type="RefSeq" id="WP_163587676.1">
    <property type="nucleotide sequence ID" value="NZ_CP040853.1"/>
</dbReference>
<feature type="domain" description="Adhesin isopeptide-forming adherence" evidence="6">
    <location>
        <begin position="1131"/>
        <end position="1268"/>
    </location>
</feature>
<evidence type="ECO:0000259" key="6">
    <source>
        <dbReference type="Pfam" id="PF17998"/>
    </source>
</evidence>
<keyword evidence="4" id="KW-0472">Membrane</keyword>
<dbReference type="Proteomes" id="UP000463931">
    <property type="component" value="Plasmid unnamed"/>
</dbReference>
<feature type="domain" description="Adhesin isopeptide-forming adherence" evidence="6">
    <location>
        <begin position="1449"/>
        <end position="1601"/>
    </location>
</feature>
<protein>
    <recommendedName>
        <fullName evidence="10">LPXTG cell wall anchor domain-containing protein</fullName>
    </recommendedName>
</protein>
<feature type="domain" description="Adhesin isopeptide-forming adherence" evidence="6">
    <location>
        <begin position="1274"/>
        <end position="1444"/>
    </location>
</feature>
<dbReference type="EMBL" id="CP040853">
    <property type="protein sequence ID" value="QIA91179.1"/>
    <property type="molecule type" value="Genomic_DNA"/>
</dbReference>
<organism evidence="8 9">
    <name type="scientific">Ligilactobacillus murinus</name>
    <dbReference type="NCBI Taxonomy" id="1622"/>
    <lineage>
        <taxon>Bacteria</taxon>
        <taxon>Bacillati</taxon>
        <taxon>Bacillota</taxon>
        <taxon>Bacilli</taxon>
        <taxon>Lactobacillales</taxon>
        <taxon>Lactobacillaceae</taxon>
        <taxon>Ligilactobacillus</taxon>
    </lineage>
</organism>
<dbReference type="InterPro" id="IPR032300">
    <property type="entry name" value="Antigen_C"/>
</dbReference>
<evidence type="ECO:0000256" key="2">
    <source>
        <dbReference type="SAM" id="Coils"/>
    </source>
</evidence>
<evidence type="ECO:0000259" key="7">
    <source>
        <dbReference type="Pfam" id="PF18652"/>
    </source>
</evidence>
<proteinExistence type="predicted"/>
<dbReference type="InterPro" id="IPR026345">
    <property type="entry name" value="Adh_isopep-form_adh_dom"/>
</dbReference>
<feature type="domain" description="Adhesin isopeptide-forming adherence" evidence="6">
    <location>
        <begin position="640"/>
        <end position="785"/>
    </location>
</feature>
<feature type="domain" description="Cell surface antigen C-terminal" evidence="5">
    <location>
        <begin position="1605"/>
        <end position="1766"/>
    </location>
</feature>
<dbReference type="Gene3D" id="2.60.530.10">
    <property type="entry name" value="Major cell-surface adhesin PAc"/>
    <property type="match status" value="1"/>
</dbReference>
<keyword evidence="2" id="KW-0175">Coiled coil</keyword>
<dbReference type="Pfam" id="PF16364">
    <property type="entry name" value="Antigen_C"/>
    <property type="match status" value="2"/>
</dbReference>
<feature type="domain" description="Cell surface antigen C-terminal" evidence="5">
    <location>
        <begin position="947"/>
        <end position="1109"/>
    </location>
</feature>
<dbReference type="Pfam" id="PF19258">
    <property type="entry name" value="KxYKxGKxW_sig"/>
    <property type="match status" value="1"/>
</dbReference>
<feature type="compositionally biased region" description="Polar residues" evidence="3">
    <location>
        <begin position="139"/>
        <end position="149"/>
    </location>
</feature>
<feature type="compositionally biased region" description="Low complexity" evidence="3">
    <location>
        <begin position="1752"/>
        <end position="1765"/>
    </location>
</feature>
<feature type="domain" description="Antigen I/II N-terminal" evidence="7">
    <location>
        <begin position="74"/>
        <end position="170"/>
    </location>
</feature>
<feature type="domain" description="Adhesin isopeptide-forming adherence" evidence="6">
    <location>
        <begin position="791"/>
        <end position="940"/>
    </location>
</feature>
<keyword evidence="1" id="KW-0732">Signal</keyword>
<evidence type="ECO:0000256" key="4">
    <source>
        <dbReference type="SAM" id="Phobius"/>
    </source>
</evidence>
<feature type="domain" description="Antigen I/II N-terminal" evidence="7">
    <location>
        <begin position="237"/>
        <end position="308"/>
    </location>
</feature>
<evidence type="ECO:0000256" key="1">
    <source>
        <dbReference type="ARBA" id="ARBA00022729"/>
    </source>
</evidence>
<geneLocation type="plasmid" evidence="8 9">
    <name>unnamed</name>
</geneLocation>
<evidence type="ECO:0000313" key="9">
    <source>
        <dbReference type="Proteomes" id="UP000463931"/>
    </source>
</evidence>
<feature type="region of interest" description="Disordered" evidence="3">
    <location>
        <begin position="1263"/>
        <end position="1282"/>
    </location>
</feature>
<name>A0AAE7BS50_9LACO</name>
<dbReference type="SUPFAM" id="SSF74914">
    <property type="entry name" value="V-region of surface antigen I/II (SA I/II, PAC)"/>
    <property type="match status" value="1"/>
</dbReference>
<evidence type="ECO:0008006" key="10">
    <source>
        <dbReference type="Google" id="ProtNLM"/>
    </source>
</evidence>
<dbReference type="Pfam" id="PF18652">
    <property type="entry name" value="Adhesin_P1_N"/>
    <property type="match status" value="2"/>
</dbReference>
<accession>A0AAE7BS50</accession>